<dbReference type="GO" id="GO:0008299">
    <property type="term" value="P:isoprenoid biosynthetic process"/>
    <property type="evidence" value="ECO:0007669"/>
    <property type="project" value="InterPro"/>
</dbReference>
<keyword evidence="3 6" id="KW-0808">Transferase</keyword>
<evidence type="ECO:0000313" key="7">
    <source>
        <dbReference type="EMBL" id="KKR40608.1"/>
    </source>
</evidence>
<evidence type="ECO:0000256" key="5">
    <source>
        <dbReference type="ARBA" id="ARBA00022842"/>
    </source>
</evidence>
<dbReference type="GO" id="GO:0046872">
    <property type="term" value="F:metal ion binding"/>
    <property type="evidence" value="ECO:0007669"/>
    <property type="project" value="UniProtKB-KW"/>
</dbReference>
<dbReference type="EMBL" id="LBYA01000041">
    <property type="protein sequence ID" value="KKR40608.1"/>
    <property type="molecule type" value="Genomic_DNA"/>
</dbReference>
<evidence type="ECO:0000256" key="1">
    <source>
        <dbReference type="ARBA" id="ARBA00001946"/>
    </source>
</evidence>
<evidence type="ECO:0000256" key="2">
    <source>
        <dbReference type="ARBA" id="ARBA00006706"/>
    </source>
</evidence>
<proteinExistence type="inferred from homology"/>
<dbReference type="Gene3D" id="1.10.600.10">
    <property type="entry name" value="Farnesyl Diphosphate Synthase"/>
    <property type="match status" value="1"/>
</dbReference>
<comment type="caution">
    <text evidence="7">The sequence shown here is derived from an EMBL/GenBank/DDBJ whole genome shotgun (WGS) entry which is preliminary data.</text>
</comment>
<evidence type="ECO:0000256" key="6">
    <source>
        <dbReference type="RuleBase" id="RU004466"/>
    </source>
</evidence>
<dbReference type="PROSITE" id="PS00723">
    <property type="entry name" value="POLYPRENYL_SYNTHASE_1"/>
    <property type="match status" value="1"/>
</dbReference>
<protein>
    <submittedName>
        <fullName evidence="7">Polyprenyl synthetase</fullName>
    </submittedName>
</protein>
<dbReference type="InterPro" id="IPR033749">
    <property type="entry name" value="Polyprenyl_synt_CS"/>
</dbReference>
<reference evidence="7 8" key="1">
    <citation type="journal article" date="2015" name="Nature">
        <title>rRNA introns, odd ribosomes, and small enigmatic genomes across a large radiation of phyla.</title>
        <authorList>
            <person name="Brown C.T."/>
            <person name="Hug L.A."/>
            <person name="Thomas B.C."/>
            <person name="Sharon I."/>
            <person name="Castelle C.J."/>
            <person name="Singh A."/>
            <person name="Wilkins M.J."/>
            <person name="Williams K.H."/>
            <person name="Banfield J.F."/>
        </authorList>
    </citation>
    <scope>NUCLEOTIDE SEQUENCE [LARGE SCALE GENOMIC DNA]</scope>
</reference>
<keyword evidence="4" id="KW-0479">Metal-binding</keyword>
<dbReference type="InterPro" id="IPR008949">
    <property type="entry name" value="Isoprenoid_synthase_dom_sf"/>
</dbReference>
<dbReference type="PROSITE" id="PS00444">
    <property type="entry name" value="POLYPRENYL_SYNTHASE_2"/>
    <property type="match status" value="1"/>
</dbReference>
<dbReference type="Pfam" id="PF00348">
    <property type="entry name" value="polyprenyl_synt"/>
    <property type="match status" value="1"/>
</dbReference>
<dbReference type="SUPFAM" id="SSF48576">
    <property type="entry name" value="Terpenoid synthases"/>
    <property type="match status" value="1"/>
</dbReference>
<keyword evidence="5" id="KW-0460">Magnesium</keyword>
<organism evidence="7 8">
    <name type="scientific">Candidatus Woesebacteria bacterium GW2011_GWB1_40_12</name>
    <dbReference type="NCBI Taxonomy" id="1618576"/>
    <lineage>
        <taxon>Bacteria</taxon>
        <taxon>Candidatus Woeseibacteriota</taxon>
    </lineage>
</organism>
<dbReference type="PANTHER" id="PTHR12001">
    <property type="entry name" value="GERANYLGERANYL PYROPHOSPHATE SYNTHASE"/>
    <property type="match status" value="1"/>
</dbReference>
<dbReference type="GO" id="GO:0004659">
    <property type="term" value="F:prenyltransferase activity"/>
    <property type="evidence" value="ECO:0007669"/>
    <property type="project" value="InterPro"/>
</dbReference>
<dbReference type="PANTHER" id="PTHR12001:SF85">
    <property type="entry name" value="SHORT CHAIN ISOPRENYL DIPHOSPHATE SYNTHASE"/>
    <property type="match status" value="1"/>
</dbReference>
<dbReference type="Proteomes" id="UP000034215">
    <property type="component" value="Unassembled WGS sequence"/>
</dbReference>
<dbReference type="AlphaFoldDB" id="A0A0G0QKI5"/>
<dbReference type="CDD" id="cd00685">
    <property type="entry name" value="Trans_IPPS_HT"/>
    <property type="match status" value="1"/>
</dbReference>
<gene>
    <name evidence="7" type="ORF">UT76_C0041G0002</name>
</gene>
<evidence type="ECO:0000256" key="3">
    <source>
        <dbReference type="ARBA" id="ARBA00022679"/>
    </source>
</evidence>
<comment type="similarity">
    <text evidence="2 6">Belongs to the FPP/GGPP synthase family.</text>
</comment>
<sequence length="296" mass="34134">MLFMVQDTLEKTKETVWPEIRKYLEDPTYPSQFRIPKDYKKEVDLYWKINRDYPERKGKYLRPTLVLLTARAMGTRASQALSTAAAMQLSEEWILIHDDIEDNSETRRGKPTLHKLHGAELAINAGDAVNTIMWKVINDLSSKEISDEFYRILMHTVLGQAVEQIWTNNKIKDITDKKYLFIADSKSAYYSIAGPMRLGAIVAGATSTQIDKITNFGLYLGRCFQLVDDILDIEQDKKEGKITLANTKGKKYTINLAKKMKDLARNIFDKELGFLSHEPARTELKELINFILEREY</sequence>
<accession>A0A0G0QKI5</accession>
<name>A0A0G0QKI5_9BACT</name>
<dbReference type="InterPro" id="IPR000092">
    <property type="entry name" value="Polyprenyl_synt"/>
</dbReference>
<comment type="cofactor">
    <cofactor evidence="1">
        <name>Mg(2+)</name>
        <dbReference type="ChEBI" id="CHEBI:18420"/>
    </cofactor>
</comment>
<dbReference type="SFLD" id="SFLDS00005">
    <property type="entry name" value="Isoprenoid_Synthase_Type_I"/>
    <property type="match status" value="1"/>
</dbReference>
<evidence type="ECO:0000313" key="8">
    <source>
        <dbReference type="Proteomes" id="UP000034215"/>
    </source>
</evidence>
<evidence type="ECO:0000256" key="4">
    <source>
        <dbReference type="ARBA" id="ARBA00022723"/>
    </source>
</evidence>